<proteinExistence type="predicted"/>
<dbReference type="Pfam" id="PF07969">
    <property type="entry name" value="Amidohydro_3"/>
    <property type="match status" value="1"/>
</dbReference>
<evidence type="ECO:0000313" key="2">
    <source>
        <dbReference type="EMBL" id="MFC6236330.1"/>
    </source>
</evidence>
<name>A0ABW1SWG0_9ACTN</name>
<accession>A0ABW1SWG0</accession>
<protein>
    <submittedName>
        <fullName evidence="2">Amidohydrolase</fullName>
        <ecNumber evidence="2">3.5.-.-</ecNumber>
    </submittedName>
</protein>
<dbReference type="InterPro" id="IPR032466">
    <property type="entry name" value="Metal_Hydrolase"/>
</dbReference>
<dbReference type="PANTHER" id="PTHR22642">
    <property type="entry name" value="IMIDAZOLONEPROPIONASE"/>
    <property type="match status" value="1"/>
</dbReference>
<dbReference type="SUPFAM" id="SSF51338">
    <property type="entry name" value="Composite domain of metallo-dependent hydrolases"/>
    <property type="match status" value="1"/>
</dbReference>
<feature type="domain" description="Amidohydrolase 3" evidence="1">
    <location>
        <begin position="34"/>
        <end position="514"/>
    </location>
</feature>
<keyword evidence="2" id="KW-0378">Hydrolase</keyword>
<dbReference type="Gene3D" id="2.30.40.10">
    <property type="entry name" value="Urease, subunit C, domain 1"/>
    <property type="match status" value="1"/>
</dbReference>
<dbReference type="PANTHER" id="PTHR22642:SF2">
    <property type="entry name" value="PROTEIN LONG AFTER FAR-RED 3"/>
    <property type="match status" value="1"/>
</dbReference>
<comment type="caution">
    <text evidence="2">The sequence shown here is derived from an EMBL/GenBank/DDBJ whole genome shotgun (WGS) entry which is preliminary data.</text>
</comment>
<evidence type="ECO:0000313" key="3">
    <source>
        <dbReference type="Proteomes" id="UP001596138"/>
    </source>
</evidence>
<gene>
    <name evidence="2" type="ORF">ACFQGU_00450</name>
</gene>
<organism evidence="2 3">
    <name type="scientific">Longivirga aurantiaca</name>
    <dbReference type="NCBI Taxonomy" id="1837743"/>
    <lineage>
        <taxon>Bacteria</taxon>
        <taxon>Bacillati</taxon>
        <taxon>Actinomycetota</taxon>
        <taxon>Actinomycetes</taxon>
        <taxon>Sporichthyales</taxon>
        <taxon>Sporichthyaceae</taxon>
        <taxon>Longivirga</taxon>
    </lineage>
</organism>
<evidence type="ECO:0000259" key="1">
    <source>
        <dbReference type="Pfam" id="PF07969"/>
    </source>
</evidence>
<sequence length="526" mass="55667">MTDPLEVHAGAVVVENGRIVSVVRDRSQIPEGLRVFDVGDRPVLPGFVDPHVHVEMSATAIFGAVDCRTPPCASVGDVLDQLRKNQALREARGGWLIGQGVLYASRRFDERRLPTMTELDSISAQFPIALRFGAHVTVVNSRGMELAMEAGLPVTGDAHVCLDSSGKATGELHELFYALPIPSLTDEQLRESVAAVARERLTAHGVTAIGEITNTARGMRIMSDLAGSADLPQSVQAYVWTPGTMDLSNLLAPGFRESYDGSDYRVAGMKVFVDGGYSAHGAALLTSYVGSSSTGRMGFSEAQMTELVSRADAAGLQIAAHVNGERAQRLVCDSVVAARGGGAGIPVRLEHAGNVLTDPETAEYWARAGAVPIVQAGFIWSMGSFIAESIGAEFGPRLFPFRELIDAGWRLAGSSDVAGSDIRLFNPMANVMCATQRVTCVGDHLAPEQEVSVMEALAMHTVWAAEGLGVAHRMGSLAAGREANVVVLDRDPRVTDGALLGDIVPSAVLQRGSLVHGSLGELPAQP</sequence>
<dbReference type="Gene3D" id="3.10.310.70">
    <property type="match status" value="1"/>
</dbReference>
<dbReference type="InterPro" id="IPR011059">
    <property type="entry name" value="Metal-dep_hydrolase_composite"/>
</dbReference>
<dbReference type="SUPFAM" id="SSF51556">
    <property type="entry name" value="Metallo-dependent hydrolases"/>
    <property type="match status" value="1"/>
</dbReference>
<dbReference type="GO" id="GO:0016787">
    <property type="term" value="F:hydrolase activity"/>
    <property type="evidence" value="ECO:0007669"/>
    <property type="project" value="UniProtKB-KW"/>
</dbReference>
<keyword evidence="3" id="KW-1185">Reference proteome</keyword>
<dbReference type="Proteomes" id="UP001596138">
    <property type="component" value="Unassembled WGS sequence"/>
</dbReference>
<reference evidence="3" key="1">
    <citation type="journal article" date="2019" name="Int. J. Syst. Evol. Microbiol.">
        <title>The Global Catalogue of Microorganisms (GCM) 10K type strain sequencing project: providing services to taxonomists for standard genome sequencing and annotation.</title>
        <authorList>
            <consortium name="The Broad Institute Genomics Platform"/>
            <consortium name="The Broad Institute Genome Sequencing Center for Infectious Disease"/>
            <person name="Wu L."/>
            <person name="Ma J."/>
        </authorList>
    </citation>
    <scope>NUCLEOTIDE SEQUENCE [LARGE SCALE GENOMIC DNA]</scope>
    <source>
        <strain evidence="3">CGMCC 4.7317</strain>
    </source>
</reference>
<dbReference type="EC" id="3.5.-.-" evidence="2"/>
<dbReference type="RefSeq" id="WP_386763377.1">
    <property type="nucleotide sequence ID" value="NZ_JBHSTI010000002.1"/>
</dbReference>
<dbReference type="Gene3D" id="3.20.20.140">
    <property type="entry name" value="Metal-dependent hydrolases"/>
    <property type="match status" value="1"/>
</dbReference>
<dbReference type="InterPro" id="IPR013108">
    <property type="entry name" value="Amidohydro_3"/>
</dbReference>
<dbReference type="EMBL" id="JBHSTI010000002">
    <property type="protein sequence ID" value="MFC6236330.1"/>
    <property type="molecule type" value="Genomic_DNA"/>
</dbReference>